<dbReference type="GeneID" id="77724842"/>
<keyword evidence="5" id="KW-0479">Metal-binding</keyword>
<comment type="subcellular location">
    <subcellularLocation>
        <location evidence="2 11">Cytoplasm</location>
    </subcellularLocation>
</comment>
<dbReference type="AlphaFoldDB" id="A0AA38LV09"/>
<evidence type="ECO:0000313" key="14">
    <source>
        <dbReference type="EMBL" id="KAI9634711.1"/>
    </source>
</evidence>
<evidence type="ECO:0000256" key="8">
    <source>
        <dbReference type="ARBA" id="ARBA00022801"/>
    </source>
</evidence>
<keyword evidence="4" id="KW-0645">Protease</keyword>
<dbReference type="RefSeq" id="XP_052944488.1">
    <property type="nucleotide sequence ID" value="XM_053085641.1"/>
</dbReference>
<evidence type="ECO:0000256" key="10">
    <source>
        <dbReference type="ARBA" id="ARBA00022833"/>
    </source>
</evidence>
<dbReference type="GO" id="GO:0004843">
    <property type="term" value="F:cysteine-type deubiquitinase activity"/>
    <property type="evidence" value="ECO:0007669"/>
    <property type="project" value="UniProtKB-UniRule"/>
</dbReference>
<keyword evidence="15" id="KW-1185">Reference proteome</keyword>
<dbReference type="GO" id="GO:0036503">
    <property type="term" value="P:ERAD pathway"/>
    <property type="evidence" value="ECO:0007669"/>
    <property type="project" value="TreeGrafter"/>
</dbReference>
<keyword evidence="6" id="KW-0863">Zinc-finger</keyword>
<dbReference type="Gene3D" id="3.10.20.90">
    <property type="entry name" value="Phosphatidylinositol 3-kinase Catalytic Subunit, Chain A, domain 1"/>
    <property type="match status" value="1"/>
</dbReference>
<keyword evidence="7 11" id="KW-0833">Ubl conjugation pathway</keyword>
<evidence type="ECO:0000256" key="11">
    <source>
        <dbReference type="RuleBase" id="RU367104"/>
    </source>
</evidence>
<evidence type="ECO:0000256" key="7">
    <source>
        <dbReference type="ARBA" id="ARBA00022786"/>
    </source>
</evidence>
<organism evidence="14 15">
    <name type="scientific">Dioszegia hungarica</name>
    <dbReference type="NCBI Taxonomy" id="4972"/>
    <lineage>
        <taxon>Eukaryota</taxon>
        <taxon>Fungi</taxon>
        <taxon>Dikarya</taxon>
        <taxon>Basidiomycota</taxon>
        <taxon>Agaricomycotina</taxon>
        <taxon>Tremellomycetes</taxon>
        <taxon>Tremellales</taxon>
        <taxon>Bulleribasidiaceae</taxon>
        <taxon>Dioszegia</taxon>
    </lineage>
</organism>
<evidence type="ECO:0000313" key="15">
    <source>
        <dbReference type="Proteomes" id="UP001164286"/>
    </source>
</evidence>
<comment type="function">
    <text evidence="11">Hydrolase that can remove conjugated ubiquitin from proteins and may therefore play an important regulatory role at the level of protein turnover by preventing degradation.</text>
</comment>
<dbReference type="EMBL" id="JAKWFO010000006">
    <property type="protein sequence ID" value="KAI9634711.1"/>
    <property type="molecule type" value="Genomic_DNA"/>
</dbReference>
<feature type="domain" description="OTU" evidence="13">
    <location>
        <begin position="107"/>
        <end position="238"/>
    </location>
</feature>
<dbReference type="GO" id="GO:0030968">
    <property type="term" value="P:endoplasmic reticulum unfolded protein response"/>
    <property type="evidence" value="ECO:0007669"/>
    <property type="project" value="TreeGrafter"/>
</dbReference>
<keyword evidence="3 11" id="KW-0963">Cytoplasm</keyword>
<dbReference type="Pfam" id="PF24560">
    <property type="entry name" value="zf-C2H2_OTU1_C"/>
    <property type="match status" value="1"/>
</dbReference>
<dbReference type="PANTHER" id="PTHR13312">
    <property type="entry name" value="HIV-INDUCED PROTEIN-7-LIKE PROTEASE"/>
    <property type="match status" value="1"/>
</dbReference>
<dbReference type="GO" id="GO:0008270">
    <property type="term" value="F:zinc ion binding"/>
    <property type="evidence" value="ECO:0007669"/>
    <property type="project" value="UniProtKB-KW"/>
</dbReference>
<dbReference type="FunFam" id="3.90.70.80:FF:000016">
    <property type="entry name" value="Putative ubiquitin thioesterase otu1"/>
    <property type="match status" value="1"/>
</dbReference>
<evidence type="ECO:0000256" key="5">
    <source>
        <dbReference type="ARBA" id="ARBA00022723"/>
    </source>
</evidence>
<dbReference type="GO" id="GO:0005634">
    <property type="term" value="C:nucleus"/>
    <property type="evidence" value="ECO:0007669"/>
    <property type="project" value="TreeGrafter"/>
</dbReference>
<accession>A0AA38LV09</accession>
<dbReference type="CDD" id="cd22745">
    <property type="entry name" value="OTU_OTU1"/>
    <property type="match status" value="1"/>
</dbReference>
<dbReference type="InterPro" id="IPR057766">
    <property type="entry name" value="Znf-C2H2_OTU1-like_C"/>
</dbReference>
<dbReference type="SUPFAM" id="SSF54001">
    <property type="entry name" value="Cysteine proteinases"/>
    <property type="match status" value="1"/>
</dbReference>
<dbReference type="InterPro" id="IPR003323">
    <property type="entry name" value="OTU_dom"/>
</dbReference>
<protein>
    <recommendedName>
        <fullName evidence="11">Ubiquitin thioesterase OTU</fullName>
        <ecNumber evidence="11">3.4.19.12</ecNumber>
    </recommendedName>
</protein>
<evidence type="ECO:0000256" key="2">
    <source>
        <dbReference type="ARBA" id="ARBA00004496"/>
    </source>
</evidence>
<evidence type="ECO:0000256" key="1">
    <source>
        <dbReference type="ARBA" id="ARBA00000707"/>
    </source>
</evidence>
<dbReference type="Proteomes" id="UP001164286">
    <property type="component" value="Unassembled WGS sequence"/>
</dbReference>
<sequence length="314" mass="33636">MYANTVPGADISVKYGYPPKAIPATNGPLSSIPITRGEQIIVTSVPPTAAPEPATNAPVAPTPTPGPSIKHLNETISAPSPHPAQPRPASQPSAESIPLPGRDAGYLQLRVVPDDNSCMFSALGVVFEGGMEAAGKLRQVAADEIRRDAETWSEVVLGQPRDSYISKISSKDAWGGAIGKYRVDRADAELSIFAKHYKTEISSFDVASGRCDRFGEGEYDSRCLLVYSGIHYDAITLSPVESAPPSFHTTVFPVSDDTIVSTAITLVSQLKARHYYTDTSNFDLRCGVCKIGLKGEKGAREHAMLTGHVEFGEY</sequence>
<reference evidence="14" key="1">
    <citation type="journal article" date="2022" name="G3 (Bethesda)">
        <title>High quality genome of the basidiomycete yeast Dioszegia hungarica PDD-24b-2 isolated from cloud water.</title>
        <authorList>
            <person name="Jarrige D."/>
            <person name="Haridas S."/>
            <person name="Bleykasten-Grosshans C."/>
            <person name="Joly M."/>
            <person name="Nadalig T."/>
            <person name="Sancelme M."/>
            <person name="Vuilleumier S."/>
            <person name="Grigoriev I.V."/>
            <person name="Amato P."/>
            <person name="Bringel F."/>
        </authorList>
    </citation>
    <scope>NUCLEOTIDE SEQUENCE</scope>
    <source>
        <strain evidence="14">PDD-24b-2</strain>
    </source>
</reference>
<evidence type="ECO:0000259" key="13">
    <source>
        <dbReference type="PROSITE" id="PS50802"/>
    </source>
</evidence>
<keyword evidence="9 11" id="KW-0788">Thiol protease</keyword>
<keyword evidence="10" id="KW-0862">Zinc</keyword>
<comment type="catalytic activity">
    <reaction evidence="1 11">
        <text>Thiol-dependent hydrolysis of ester, thioester, amide, peptide and isopeptide bonds formed by the C-terminal Gly of ubiquitin (a 76-residue protein attached to proteins as an intracellular targeting signal).</text>
        <dbReference type="EC" id="3.4.19.12"/>
    </reaction>
</comment>
<dbReference type="PROSITE" id="PS50802">
    <property type="entry name" value="OTU"/>
    <property type="match status" value="1"/>
</dbReference>
<evidence type="ECO:0000256" key="9">
    <source>
        <dbReference type="ARBA" id="ARBA00022807"/>
    </source>
</evidence>
<evidence type="ECO:0000256" key="3">
    <source>
        <dbReference type="ARBA" id="ARBA00022490"/>
    </source>
</evidence>
<dbReference type="PANTHER" id="PTHR13312:SF0">
    <property type="entry name" value="UBIQUITIN THIOESTERASE OTU1"/>
    <property type="match status" value="1"/>
</dbReference>
<proteinExistence type="predicted"/>
<feature type="compositionally biased region" description="Low complexity" evidence="12">
    <location>
        <begin position="47"/>
        <end position="59"/>
    </location>
</feature>
<dbReference type="Gene3D" id="3.90.70.80">
    <property type="match status" value="1"/>
</dbReference>
<dbReference type="EC" id="3.4.19.12" evidence="11"/>
<feature type="region of interest" description="Disordered" evidence="12">
    <location>
        <begin position="47"/>
        <end position="100"/>
    </location>
</feature>
<dbReference type="GO" id="GO:0005829">
    <property type="term" value="C:cytosol"/>
    <property type="evidence" value="ECO:0007669"/>
    <property type="project" value="TreeGrafter"/>
</dbReference>
<dbReference type="InterPro" id="IPR038765">
    <property type="entry name" value="Papain-like_cys_pep_sf"/>
</dbReference>
<evidence type="ECO:0000256" key="6">
    <source>
        <dbReference type="ARBA" id="ARBA00022771"/>
    </source>
</evidence>
<dbReference type="GO" id="GO:0016579">
    <property type="term" value="P:protein deubiquitination"/>
    <property type="evidence" value="ECO:0007669"/>
    <property type="project" value="TreeGrafter"/>
</dbReference>
<evidence type="ECO:0000256" key="12">
    <source>
        <dbReference type="SAM" id="MobiDB-lite"/>
    </source>
</evidence>
<keyword evidence="8 11" id="KW-0378">Hydrolase</keyword>
<comment type="caution">
    <text evidence="14">The sequence shown here is derived from an EMBL/GenBank/DDBJ whole genome shotgun (WGS) entry which is preliminary data.</text>
</comment>
<gene>
    <name evidence="14" type="ORF">MKK02DRAFT_16490</name>
</gene>
<evidence type="ECO:0000256" key="4">
    <source>
        <dbReference type="ARBA" id="ARBA00022670"/>
    </source>
</evidence>
<name>A0AA38LV09_9TREE</name>